<evidence type="ECO:0000256" key="3">
    <source>
        <dbReference type="SAM" id="MobiDB-lite"/>
    </source>
</evidence>
<keyword evidence="6" id="KW-1185">Reference proteome</keyword>
<organism evidence="5 6">
    <name type="scientific">Plantactinospora solaniradicis</name>
    <dbReference type="NCBI Taxonomy" id="1723736"/>
    <lineage>
        <taxon>Bacteria</taxon>
        <taxon>Bacillati</taxon>
        <taxon>Actinomycetota</taxon>
        <taxon>Actinomycetes</taxon>
        <taxon>Micromonosporales</taxon>
        <taxon>Micromonosporaceae</taxon>
        <taxon>Plantactinospora</taxon>
    </lineage>
</organism>
<dbReference type="InterPro" id="IPR000792">
    <property type="entry name" value="Tscrpt_reg_LuxR_C"/>
</dbReference>
<dbReference type="CDD" id="cd06170">
    <property type="entry name" value="LuxR_C_like"/>
    <property type="match status" value="1"/>
</dbReference>
<keyword evidence="2" id="KW-0067">ATP-binding</keyword>
<gene>
    <name evidence="5" type="ORF">ACFP2T_28635</name>
</gene>
<feature type="compositionally biased region" description="Gly residues" evidence="3">
    <location>
        <begin position="957"/>
        <end position="966"/>
    </location>
</feature>
<feature type="domain" description="HTH luxR-type" evidence="4">
    <location>
        <begin position="978"/>
        <end position="1043"/>
    </location>
</feature>
<comment type="caution">
    <text evidence="5">The sequence shown here is derived from an EMBL/GenBank/DDBJ whole genome shotgun (WGS) entry which is preliminary data.</text>
</comment>
<accession>A0ABW1KEE1</accession>
<feature type="region of interest" description="Disordered" evidence="3">
    <location>
        <begin position="860"/>
        <end position="974"/>
    </location>
</feature>
<evidence type="ECO:0000313" key="6">
    <source>
        <dbReference type="Proteomes" id="UP001596203"/>
    </source>
</evidence>
<evidence type="ECO:0000259" key="4">
    <source>
        <dbReference type="PROSITE" id="PS50043"/>
    </source>
</evidence>
<dbReference type="Pfam" id="PF00196">
    <property type="entry name" value="GerE"/>
    <property type="match status" value="1"/>
</dbReference>
<proteinExistence type="predicted"/>
<dbReference type="SMART" id="SM00421">
    <property type="entry name" value="HTH_LUXR"/>
    <property type="match status" value="1"/>
</dbReference>
<feature type="compositionally biased region" description="Low complexity" evidence="3">
    <location>
        <begin position="936"/>
        <end position="949"/>
    </location>
</feature>
<dbReference type="Proteomes" id="UP001596203">
    <property type="component" value="Unassembled WGS sequence"/>
</dbReference>
<dbReference type="Pfam" id="PF13191">
    <property type="entry name" value="AAA_16"/>
    <property type="match status" value="1"/>
</dbReference>
<sequence>MYDLSQLAADGSDDASAPHDSRRRRADLRRPSRTGQSGPKLALTRGGETRQIERILEDLGGGAHFVEVTGDPGIGKTRLLTEIANLARARKIPVWSGAAPQAGWEFPFGAFVDAVDRHLVGASPVQFAGLSPDDQEALASIFPTFPGPADGDSRPARLPQRYALVRAIHALVESYPSTGGPLVIVLDDLHRADDQTIDALRYLLHSPPRAALLVAFAHRERQTPAQLRAAAGTAPELTRLRLGPLSRRQVGVLLAGRSHPLRPQELYRRSGGNPRYLEALATVGPAAVDAATVAELDGLSPNARQTASAASVIGDRLHLPVVAQVAQLSNVDLLHAIDELVERDLVRYVPETGDLTFRHPFVRRTIYQSSRPGWRLDAHARAARILTAGSDAVALAPHLAVVATRDDEGAIRNLITAAATVETTAPETAAHWLRAALRICTSDRHAPTRFALLVGLGRAHGRAGRPADGCAALREALRQPVPIDDAERAEVAALYGRLSHVLGRGAQGRELIRSQLAALVDPDGPHRVSLTLLLAHLELVCGAPDRARPLAAGVAKAAPNCRRPSDRAGALALLAAVSCFEGAVRQVQSVLADAARALDGLTDDELTARPEAALWLGWAELWAERQRDALHHLDRAVTVLADHPPDGHGITLCQVLIVRTLALGVAGRLGAAGDSAERAVDVAEEFGGTDLRNTAAILRTWVAARAGHPAQATHHSPPDTGTASGGWFTTLGRVLATENRLVLDSEGGPVAGFGPDDEAVPPADPRTRVVHAELLTRAALRAGRTALADEWARQGELVAGDVSLPGLTGLAMLARAQVLAASEPGGGAAVAAAAAKALGYAGLWWDAARARALAGAGRAAAASGDPDDADPAHADAGRIDAGQADPGDAEPRDTEPGQINLGNTGTPDARPDDAGQDDAGQDGAATDDAGPDDAATDGAGADDGPQAADEPIVPGEAGPGPDGSPGGAPAPRAQRRTGRALLTALTRRERQVADLAGEGLTNREIAAALFVTEKTVEMHLTHVFAKLDVRNRVGMARRLNAAARPE</sequence>
<dbReference type="InterPro" id="IPR016032">
    <property type="entry name" value="Sig_transdc_resp-reg_C-effctor"/>
</dbReference>
<evidence type="ECO:0000313" key="5">
    <source>
        <dbReference type="EMBL" id="MFC6020147.1"/>
    </source>
</evidence>
<dbReference type="SUPFAM" id="SSF52540">
    <property type="entry name" value="P-loop containing nucleoside triphosphate hydrolases"/>
    <property type="match status" value="1"/>
</dbReference>
<dbReference type="RefSeq" id="WP_377426959.1">
    <property type="nucleotide sequence ID" value="NZ_JBHSPR010000029.1"/>
</dbReference>
<dbReference type="PANTHER" id="PTHR16305:SF35">
    <property type="entry name" value="TRANSCRIPTIONAL ACTIVATOR DOMAIN"/>
    <property type="match status" value="1"/>
</dbReference>
<evidence type="ECO:0000256" key="1">
    <source>
        <dbReference type="ARBA" id="ARBA00022741"/>
    </source>
</evidence>
<dbReference type="Gene3D" id="3.40.50.300">
    <property type="entry name" value="P-loop containing nucleotide triphosphate hydrolases"/>
    <property type="match status" value="1"/>
</dbReference>
<dbReference type="SUPFAM" id="SSF46894">
    <property type="entry name" value="C-terminal effector domain of the bipartite response regulators"/>
    <property type="match status" value="1"/>
</dbReference>
<reference evidence="6" key="1">
    <citation type="journal article" date="2019" name="Int. J. Syst. Evol. Microbiol.">
        <title>The Global Catalogue of Microorganisms (GCM) 10K type strain sequencing project: providing services to taxonomists for standard genome sequencing and annotation.</title>
        <authorList>
            <consortium name="The Broad Institute Genomics Platform"/>
            <consortium name="The Broad Institute Genome Sequencing Center for Infectious Disease"/>
            <person name="Wu L."/>
            <person name="Ma J."/>
        </authorList>
    </citation>
    <scope>NUCLEOTIDE SEQUENCE [LARGE SCALE GENOMIC DNA]</scope>
    <source>
        <strain evidence="6">ZS-35-S2</strain>
    </source>
</reference>
<dbReference type="EMBL" id="JBHSPR010000029">
    <property type="protein sequence ID" value="MFC6020147.1"/>
    <property type="molecule type" value="Genomic_DNA"/>
</dbReference>
<dbReference type="InterPro" id="IPR041664">
    <property type="entry name" value="AAA_16"/>
</dbReference>
<name>A0ABW1KEE1_9ACTN</name>
<dbReference type="InterPro" id="IPR027417">
    <property type="entry name" value="P-loop_NTPase"/>
</dbReference>
<dbReference type="InterPro" id="IPR011990">
    <property type="entry name" value="TPR-like_helical_dom_sf"/>
</dbReference>
<dbReference type="PROSITE" id="PS50043">
    <property type="entry name" value="HTH_LUXR_2"/>
    <property type="match status" value="1"/>
</dbReference>
<protein>
    <submittedName>
        <fullName evidence="5">AAA family ATPase</fullName>
    </submittedName>
</protein>
<evidence type="ECO:0000256" key="2">
    <source>
        <dbReference type="ARBA" id="ARBA00022840"/>
    </source>
</evidence>
<dbReference type="Gene3D" id="1.25.40.10">
    <property type="entry name" value="Tetratricopeptide repeat domain"/>
    <property type="match status" value="1"/>
</dbReference>
<keyword evidence="1" id="KW-0547">Nucleotide-binding</keyword>
<dbReference type="InterPro" id="IPR003593">
    <property type="entry name" value="AAA+_ATPase"/>
</dbReference>
<dbReference type="InterPro" id="IPR036388">
    <property type="entry name" value="WH-like_DNA-bd_sf"/>
</dbReference>
<dbReference type="PROSITE" id="PS00622">
    <property type="entry name" value="HTH_LUXR_1"/>
    <property type="match status" value="1"/>
</dbReference>
<dbReference type="SMART" id="SM00382">
    <property type="entry name" value="AAA"/>
    <property type="match status" value="1"/>
</dbReference>
<dbReference type="PRINTS" id="PR00038">
    <property type="entry name" value="HTHLUXR"/>
</dbReference>
<feature type="region of interest" description="Disordered" evidence="3">
    <location>
        <begin position="1"/>
        <end position="47"/>
    </location>
</feature>
<dbReference type="Gene3D" id="1.10.10.10">
    <property type="entry name" value="Winged helix-like DNA-binding domain superfamily/Winged helix DNA-binding domain"/>
    <property type="match status" value="1"/>
</dbReference>
<dbReference type="PANTHER" id="PTHR16305">
    <property type="entry name" value="TESTICULAR SOLUBLE ADENYLYL CYCLASE"/>
    <property type="match status" value="1"/>
</dbReference>